<dbReference type="PANTHER" id="PTHR10846">
    <property type="entry name" value="SODIUM/POTASSIUM/CALCIUM EXCHANGER"/>
    <property type="match status" value="1"/>
</dbReference>
<feature type="transmembrane region" description="Helical" evidence="5">
    <location>
        <begin position="174"/>
        <end position="195"/>
    </location>
</feature>
<feature type="transmembrane region" description="Helical" evidence="5">
    <location>
        <begin position="272"/>
        <end position="290"/>
    </location>
</feature>
<dbReference type="GO" id="GO:0008273">
    <property type="term" value="F:calcium, potassium:sodium antiporter activity"/>
    <property type="evidence" value="ECO:0007669"/>
    <property type="project" value="TreeGrafter"/>
</dbReference>
<evidence type="ECO:0000256" key="4">
    <source>
        <dbReference type="ARBA" id="ARBA00023136"/>
    </source>
</evidence>
<dbReference type="GO" id="GO:0006874">
    <property type="term" value="P:intracellular calcium ion homeostasis"/>
    <property type="evidence" value="ECO:0007669"/>
    <property type="project" value="TreeGrafter"/>
</dbReference>
<evidence type="ECO:0000259" key="6">
    <source>
        <dbReference type="Pfam" id="PF01699"/>
    </source>
</evidence>
<dbReference type="GO" id="GO:0005886">
    <property type="term" value="C:plasma membrane"/>
    <property type="evidence" value="ECO:0007669"/>
    <property type="project" value="TreeGrafter"/>
</dbReference>
<evidence type="ECO:0000256" key="5">
    <source>
        <dbReference type="SAM" id="Phobius"/>
    </source>
</evidence>
<evidence type="ECO:0000256" key="1">
    <source>
        <dbReference type="ARBA" id="ARBA00004141"/>
    </source>
</evidence>
<dbReference type="InterPro" id="IPR044880">
    <property type="entry name" value="NCX_ion-bd_dom_sf"/>
</dbReference>
<dbReference type="GO" id="GO:0005262">
    <property type="term" value="F:calcium channel activity"/>
    <property type="evidence" value="ECO:0007669"/>
    <property type="project" value="TreeGrafter"/>
</dbReference>
<dbReference type="PANTHER" id="PTHR10846:SF8">
    <property type="entry name" value="INNER MEMBRANE PROTEIN YRBG"/>
    <property type="match status" value="1"/>
</dbReference>
<feature type="transmembrane region" description="Helical" evidence="5">
    <location>
        <begin position="243"/>
        <end position="266"/>
    </location>
</feature>
<keyword evidence="4 5" id="KW-0472">Membrane</keyword>
<feature type="transmembrane region" description="Helical" evidence="5">
    <location>
        <begin position="40"/>
        <end position="60"/>
    </location>
</feature>
<feature type="transmembrane region" description="Helical" evidence="5">
    <location>
        <begin position="201"/>
        <end position="222"/>
    </location>
</feature>
<proteinExistence type="predicted"/>
<keyword evidence="3 5" id="KW-1133">Transmembrane helix</keyword>
<dbReference type="InterPro" id="IPR004481">
    <property type="entry name" value="K/Na/Ca-exchanger"/>
</dbReference>
<organism evidence="7 8">
    <name type="scientific">Candidatus Niyogibacteria bacterium CG10_big_fil_rev_8_21_14_0_10_46_36</name>
    <dbReference type="NCBI Taxonomy" id="1974726"/>
    <lineage>
        <taxon>Bacteria</taxon>
        <taxon>Candidatus Niyogiibacteriota</taxon>
    </lineage>
</organism>
<evidence type="ECO:0000313" key="8">
    <source>
        <dbReference type="Proteomes" id="UP000231503"/>
    </source>
</evidence>
<feature type="transmembrane region" description="Helical" evidence="5">
    <location>
        <begin position="302"/>
        <end position="323"/>
    </location>
</feature>
<feature type="transmembrane region" description="Helical" evidence="5">
    <location>
        <begin position="72"/>
        <end position="95"/>
    </location>
</feature>
<dbReference type="InterPro" id="IPR004837">
    <property type="entry name" value="NaCa_Exmemb"/>
</dbReference>
<comment type="caution">
    <text evidence="7">The sequence shown here is derived from an EMBL/GenBank/DDBJ whole genome shotgun (WGS) entry which is preliminary data.</text>
</comment>
<evidence type="ECO:0000256" key="2">
    <source>
        <dbReference type="ARBA" id="ARBA00022692"/>
    </source>
</evidence>
<keyword evidence="2 5" id="KW-0812">Transmembrane</keyword>
<reference evidence="8" key="1">
    <citation type="submission" date="2017-09" db="EMBL/GenBank/DDBJ databases">
        <title>Depth-based differentiation of microbial function through sediment-hosted aquifers and enrichment of novel symbionts in the deep terrestrial subsurface.</title>
        <authorList>
            <person name="Probst A.J."/>
            <person name="Ladd B."/>
            <person name="Jarett J.K."/>
            <person name="Geller-Mcgrath D.E."/>
            <person name="Sieber C.M.K."/>
            <person name="Emerson J.B."/>
            <person name="Anantharaman K."/>
            <person name="Thomas B.C."/>
            <person name="Malmstrom R."/>
            <person name="Stieglmeier M."/>
            <person name="Klingl A."/>
            <person name="Woyke T."/>
            <person name="Ryan C.M."/>
            <person name="Banfield J.F."/>
        </authorList>
    </citation>
    <scope>NUCLEOTIDE SEQUENCE [LARGE SCALE GENOMIC DNA]</scope>
</reference>
<dbReference type="Proteomes" id="UP000231503">
    <property type="component" value="Unassembled WGS sequence"/>
</dbReference>
<feature type="domain" description="Sodium/calcium exchanger membrane region" evidence="6">
    <location>
        <begin position="6"/>
        <end position="146"/>
    </location>
</feature>
<dbReference type="EMBL" id="PFCO01000001">
    <property type="protein sequence ID" value="PIR69811.1"/>
    <property type="molecule type" value="Genomic_DNA"/>
</dbReference>
<evidence type="ECO:0000256" key="3">
    <source>
        <dbReference type="ARBA" id="ARBA00022989"/>
    </source>
</evidence>
<evidence type="ECO:0000313" key="7">
    <source>
        <dbReference type="EMBL" id="PIR69811.1"/>
    </source>
</evidence>
<feature type="transmembrane region" description="Helical" evidence="5">
    <location>
        <begin position="133"/>
        <end position="153"/>
    </location>
</feature>
<protein>
    <recommendedName>
        <fullName evidence="6">Sodium/calcium exchanger membrane region domain-containing protein</fullName>
    </recommendedName>
</protein>
<dbReference type="Gene3D" id="1.20.1420.30">
    <property type="entry name" value="NCX, central ion-binding region"/>
    <property type="match status" value="2"/>
</dbReference>
<feature type="transmembrane region" description="Helical" evidence="5">
    <location>
        <begin position="107"/>
        <end position="127"/>
    </location>
</feature>
<sequence>MSPVILILIFAVAFITLARSSTFLINAIAALARILRISEYAISFLLMSFATSVSELFVGISSTVGGVSELSLGNIFGANLLNITLVVAVPIFLSGRLTIESKIRRRNFWFIFFLSMFPFLLGFDGSISRGDGLILLLLFVFYIILIAGEREYFSKAYDVNQFHQPSILKRAHRTILLLITGLLFLVVSSAVLVWASTALSVTFAIGTLSFGILFLALATTIPEMTVGIRSAISEHGSMTAGNALGSIAFNSAFIVGLISIIRPISIPNRLEFLSVLGAFIIAFFLFNLFIYRKNNIDKREAVILVLVYLIFIAFELVCTSCLVF</sequence>
<dbReference type="Pfam" id="PF01699">
    <property type="entry name" value="Na_Ca_ex"/>
    <property type="match status" value="2"/>
</dbReference>
<comment type="subcellular location">
    <subcellularLocation>
        <location evidence="1">Membrane</location>
        <topology evidence="1">Multi-pass membrane protein</topology>
    </subcellularLocation>
</comment>
<accession>A0A2H0TE43</accession>
<feature type="domain" description="Sodium/calcium exchanger membrane region" evidence="6">
    <location>
        <begin position="175"/>
        <end position="315"/>
    </location>
</feature>
<gene>
    <name evidence="7" type="ORF">COU47_00015</name>
</gene>
<name>A0A2H0TE43_9BACT</name>
<feature type="transmembrane region" description="Helical" evidence="5">
    <location>
        <begin position="6"/>
        <end position="28"/>
    </location>
</feature>
<dbReference type="AlphaFoldDB" id="A0A2H0TE43"/>